<feature type="compositionally biased region" description="Polar residues" evidence="2">
    <location>
        <begin position="707"/>
        <end position="723"/>
    </location>
</feature>
<evidence type="ECO:0000313" key="4">
    <source>
        <dbReference type="RefSeq" id="XP_032124023.1"/>
    </source>
</evidence>
<reference evidence="4" key="1">
    <citation type="submission" date="2025-08" db="UniProtKB">
        <authorList>
            <consortium name="RefSeq"/>
        </authorList>
    </citation>
    <scope>IDENTIFICATION</scope>
    <source>
        <tissue evidence="4">Blood</tissue>
    </source>
</reference>
<evidence type="ECO:0000313" key="3">
    <source>
        <dbReference type="Proteomes" id="UP000504640"/>
    </source>
</evidence>
<feature type="coiled-coil region" evidence="1">
    <location>
        <begin position="135"/>
        <end position="211"/>
    </location>
</feature>
<dbReference type="InterPro" id="IPR029512">
    <property type="entry name" value="CCDC154"/>
</dbReference>
<dbReference type="Proteomes" id="UP000504640">
    <property type="component" value="Unplaced"/>
</dbReference>
<dbReference type="GeneID" id="116542915"/>
<keyword evidence="3" id="KW-1185">Reference proteome</keyword>
<protein>
    <submittedName>
        <fullName evidence="4">Coiled-coil domain-containing protein 154 isoform X1</fullName>
    </submittedName>
</protein>
<feature type="compositionally biased region" description="Low complexity" evidence="2">
    <location>
        <begin position="725"/>
        <end position="736"/>
    </location>
</feature>
<dbReference type="GO" id="GO:0035630">
    <property type="term" value="P:bone mineralization involved in bone maturation"/>
    <property type="evidence" value="ECO:0007669"/>
    <property type="project" value="TreeGrafter"/>
</dbReference>
<keyword evidence="1" id="KW-0175">Coiled coil</keyword>
<dbReference type="Pfam" id="PF15450">
    <property type="entry name" value="CCDC154"/>
    <property type="match status" value="1"/>
</dbReference>
<organism evidence="3 4">
    <name type="scientific">Sapajus apella</name>
    <name type="common">Brown-capped capuchin</name>
    <name type="synonym">Cebus apella</name>
    <dbReference type="NCBI Taxonomy" id="9515"/>
    <lineage>
        <taxon>Eukaryota</taxon>
        <taxon>Metazoa</taxon>
        <taxon>Chordata</taxon>
        <taxon>Craniata</taxon>
        <taxon>Vertebrata</taxon>
        <taxon>Euteleostomi</taxon>
        <taxon>Mammalia</taxon>
        <taxon>Eutheria</taxon>
        <taxon>Euarchontoglires</taxon>
        <taxon>Primates</taxon>
        <taxon>Haplorrhini</taxon>
        <taxon>Platyrrhini</taxon>
        <taxon>Cebidae</taxon>
        <taxon>Cebinae</taxon>
        <taxon>Sapajus</taxon>
    </lineage>
</organism>
<proteinExistence type="predicted"/>
<dbReference type="PANTHER" id="PTHR35153">
    <property type="entry name" value="COILED-COIL DOMAIN-CONTAINING PROTEIN 154"/>
    <property type="match status" value="1"/>
</dbReference>
<dbReference type="CTD" id="645811"/>
<dbReference type="PANTHER" id="PTHR35153:SF1">
    <property type="entry name" value="COILED-COIL DOMAIN-CONTAINING PROTEIN 154"/>
    <property type="match status" value="1"/>
</dbReference>
<dbReference type="RefSeq" id="XP_032124023.1">
    <property type="nucleotide sequence ID" value="XM_032268132.1"/>
</dbReference>
<name>A0A6J3H0I2_SAPAP</name>
<dbReference type="AlphaFoldDB" id="A0A6J3H0I2"/>
<evidence type="ECO:0000256" key="1">
    <source>
        <dbReference type="SAM" id="Coils"/>
    </source>
</evidence>
<accession>A0A6J3H0I2</accession>
<sequence length="751" mass="83224">MVGEGPAGIWGPVPISSTASWAPRGELLRCFLAELADSSPSGASAPSQPSAVTLEDLGLLLAGGLASPEPLNLEELSERYESSHPTSTASVPEQNTAKRWSQLEQWVVELQAEGARLRVHKQRCERATWSLLGALLQVRARLELQGSELRQLRQEAWPAAQAPEKEALEFSGLQNQMQGLDKRLVEVREALSQLRRRQAQLEAEWKGAEQEAGLRLAKLTDLLRQEEEGREVACSALRKDQEDSSRRVDLEVARMEAQMTRLGEEVSLRFLKREAKLCGFLQKSFLALEKRMRASESSRLRLEGSLRGELESRWEKLRGLMEERLRALRGQREQENHLLEQCQGLDAAVAQLTKFVQQNQASLNRVLLAEEKAWDVKGRLEESQVGELTAYVQENLEAAQLAGELARQEMHGELALLREKSQALEASVVQLAGQVKELSGRLPALSSRLDLQEQMLGLRLSEVKTEWEGAERKSLEDLARWQKEVAAHLRVVREKLDGLPQKIEGISDKCLLHKSDSDLRISAEGKARELEVGALRQELATLLSSVQLLKEDSPGRKIAEMQGKLATFQNQIMKLENCIQANKTIQNLKFNSEARLRTQEVAALRETVLRLWSEKGPQAPLDSRKALPSLARQRVFIKDSAPGKVAPVNCWGVYQAMRWAAGILERPPGPLGQGSGLGVPRGVGQECRGHVPHLWTGGCSGRCLSQSSGPIRGQEGSQRSPTAGSRCSSSHPCSLSRSKRAGLVLIRAEVP</sequence>
<evidence type="ECO:0000256" key="2">
    <source>
        <dbReference type="SAM" id="MobiDB-lite"/>
    </source>
</evidence>
<gene>
    <name evidence="4" type="primary">CCDC154</name>
</gene>
<feature type="region of interest" description="Disordered" evidence="2">
    <location>
        <begin position="707"/>
        <end position="737"/>
    </location>
</feature>